<sequence>MEPFWTQEPWASALSWARLRLTESSTWVGFATIAVVLGSDPMQAHGLAQAISLIIGGGLVTLGPDGKRGDDA</sequence>
<evidence type="ECO:0000313" key="1">
    <source>
        <dbReference type="EMBL" id="TPE58509.1"/>
    </source>
</evidence>
<gene>
    <name evidence="1" type="ORF">FJQ54_15695</name>
</gene>
<dbReference type="Proteomes" id="UP000319897">
    <property type="component" value="Unassembled WGS sequence"/>
</dbReference>
<proteinExistence type="predicted"/>
<evidence type="ECO:0008006" key="3">
    <source>
        <dbReference type="Google" id="ProtNLM"/>
    </source>
</evidence>
<organism evidence="1 2">
    <name type="scientific">Sandaracinobacter neustonicus</name>
    <dbReference type="NCBI Taxonomy" id="1715348"/>
    <lineage>
        <taxon>Bacteria</taxon>
        <taxon>Pseudomonadati</taxon>
        <taxon>Pseudomonadota</taxon>
        <taxon>Alphaproteobacteria</taxon>
        <taxon>Sphingomonadales</taxon>
        <taxon>Sphingosinicellaceae</taxon>
        <taxon>Sandaracinobacter</taxon>
    </lineage>
</organism>
<reference evidence="1 2" key="1">
    <citation type="submission" date="2019-06" db="EMBL/GenBank/DDBJ databases">
        <authorList>
            <person name="Lee I."/>
            <person name="Jang G.I."/>
            <person name="Hwang C.Y."/>
        </authorList>
    </citation>
    <scope>NUCLEOTIDE SEQUENCE [LARGE SCALE GENOMIC DNA]</scope>
    <source>
        <strain evidence="1 2">PAMC 28131</strain>
    </source>
</reference>
<dbReference type="AlphaFoldDB" id="A0A501XDI2"/>
<dbReference type="RefSeq" id="WP_140929362.1">
    <property type="nucleotide sequence ID" value="NZ_VFSU01000034.1"/>
</dbReference>
<name>A0A501XDI2_9SPHN</name>
<protein>
    <recommendedName>
        <fullName evidence="3">Holin</fullName>
    </recommendedName>
</protein>
<dbReference type="EMBL" id="VFSU01000034">
    <property type="protein sequence ID" value="TPE58509.1"/>
    <property type="molecule type" value="Genomic_DNA"/>
</dbReference>
<comment type="caution">
    <text evidence="1">The sequence shown here is derived from an EMBL/GenBank/DDBJ whole genome shotgun (WGS) entry which is preliminary data.</text>
</comment>
<keyword evidence="2" id="KW-1185">Reference proteome</keyword>
<evidence type="ECO:0000313" key="2">
    <source>
        <dbReference type="Proteomes" id="UP000319897"/>
    </source>
</evidence>
<accession>A0A501XDI2</accession>